<dbReference type="InterPro" id="IPR036388">
    <property type="entry name" value="WH-like_DNA-bd_sf"/>
</dbReference>
<dbReference type="InterPro" id="IPR013324">
    <property type="entry name" value="RNA_pol_sigma_r3/r4-like"/>
</dbReference>
<evidence type="ECO:0000313" key="1">
    <source>
        <dbReference type="EMBL" id="PWJ63624.1"/>
    </source>
</evidence>
<dbReference type="SUPFAM" id="SSF88659">
    <property type="entry name" value="Sigma3 and sigma4 domains of RNA polymerase sigma factors"/>
    <property type="match status" value="1"/>
</dbReference>
<sequence length="165" mass="17693">MSGEIEEGAGGRARPALTEDAAGLLVRASMGDASALADLFDRFGALFSACISTVQADPGMRDQLCTAVFTAVWRRAREGARVPEPVLWLLEVLCETLGSTVDSTQRPIGREVLALRCPDRELLLLASAGRFSQPEIAALTGIGEPRLRSILRDALSSLRRGLRMA</sequence>
<evidence type="ECO:0008006" key="3">
    <source>
        <dbReference type="Google" id="ProtNLM"/>
    </source>
</evidence>
<dbReference type="Gene3D" id="1.10.10.10">
    <property type="entry name" value="Winged helix-like DNA-binding domain superfamily/Winged helix DNA-binding domain"/>
    <property type="match status" value="1"/>
</dbReference>
<reference evidence="1 2" key="1">
    <citation type="submission" date="2018-03" db="EMBL/GenBank/DDBJ databases">
        <title>Genomic Encyclopedia of Type Strains, Phase III (KMG-III): the genomes of soil and plant-associated and newly described type strains.</title>
        <authorList>
            <person name="Whitman W."/>
        </authorList>
    </citation>
    <scope>NUCLEOTIDE SEQUENCE [LARGE SCALE GENOMIC DNA]</scope>
    <source>
        <strain evidence="1 2">VKM Ac-1602</strain>
    </source>
</reference>
<dbReference type="RefSeq" id="WP_127844027.1">
    <property type="nucleotide sequence ID" value="NZ_QGDV01000007.1"/>
</dbReference>
<protein>
    <recommendedName>
        <fullName evidence="3">DNA-directed RNA polymerase specialized sigma24 family protein</fullName>
    </recommendedName>
</protein>
<dbReference type="Proteomes" id="UP000245674">
    <property type="component" value="Unassembled WGS sequence"/>
</dbReference>
<name>A0ABX5LCH7_9MICO</name>
<gene>
    <name evidence="1" type="ORF">B0H03_10793</name>
</gene>
<dbReference type="EMBL" id="QGDV01000007">
    <property type="protein sequence ID" value="PWJ63624.1"/>
    <property type="molecule type" value="Genomic_DNA"/>
</dbReference>
<organism evidence="1 2">
    <name type="scientific">Rathayibacter iranicus NCPPB 2253 = VKM Ac-1602</name>
    <dbReference type="NCBI Taxonomy" id="1328868"/>
    <lineage>
        <taxon>Bacteria</taxon>
        <taxon>Bacillati</taxon>
        <taxon>Actinomycetota</taxon>
        <taxon>Actinomycetes</taxon>
        <taxon>Micrococcales</taxon>
        <taxon>Microbacteriaceae</taxon>
        <taxon>Rathayibacter</taxon>
    </lineage>
</organism>
<evidence type="ECO:0000313" key="2">
    <source>
        <dbReference type="Proteomes" id="UP000245674"/>
    </source>
</evidence>
<proteinExistence type="predicted"/>
<accession>A0ABX5LCH7</accession>
<comment type="caution">
    <text evidence="1">The sequence shown here is derived from an EMBL/GenBank/DDBJ whole genome shotgun (WGS) entry which is preliminary data.</text>
</comment>
<keyword evidence="2" id="KW-1185">Reference proteome</keyword>